<reference evidence="2" key="1">
    <citation type="submission" date="2018-11" db="EMBL/GenBank/DDBJ databases">
        <authorList>
            <consortium name="Genoscope - CEA"/>
            <person name="William W."/>
        </authorList>
    </citation>
    <scope>NUCLEOTIDE SEQUENCE</scope>
</reference>
<name>A0A3P6CI10_BRAOL</name>
<dbReference type="EMBL" id="LR031873">
    <property type="protein sequence ID" value="VDD09541.1"/>
    <property type="molecule type" value="Genomic_DNA"/>
</dbReference>
<evidence type="ECO:0000256" key="1">
    <source>
        <dbReference type="SAM" id="SignalP"/>
    </source>
</evidence>
<proteinExistence type="predicted"/>
<feature type="signal peptide" evidence="1">
    <location>
        <begin position="1"/>
        <end position="21"/>
    </location>
</feature>
<feature type="chain" id="PRO_5017924448" evidence="1">
    <location>
        <begin position="22"/>
        <end position="51"/>
    </location>
</feature>
<accession>A0A3P6CI10</accession>
<organism evidence="2">
    <name type="scientific">Brassica oleracea</name>
    <name type="common">Wild cabbage</name>
    <dbReference type="NCBI Taxonomy" id="3712"/>
    <lineage>
        <taxon>Eukaryota</taxon>
        <taxon>Viridiplantae</taxon>
        <taxon>Streptophyta</taxon>
        <taxon>Embryophyta</taxon>
        <taxon>Tracheophyta</taxon>
        <taxon>Spermatophyta</taxon>
        <taxon>Magnoliopsida</taxon>
        <taxon>eudicotyledons</taxon>
        <taxon>Gunneridae</taxon>
        <taxon>Pentapetalae</taxon>
        <taxon>rosids</taxon>
        <taxon>malvids</taxon>
        <taxon>Brassicales</taxon>
        <taxon>Brassicaceae</taxon>
        <taxon>Brassiceae</taxon>
        <taxon>Brassica</taxon>
    </lineage>
</organism>
<evidence type="ECO:0000313" key="2">
    <source>
        <dbReference type="EMBL" id="VDD09541.1"/>
    </source>
</evidence>
<dbReference type="AlphaFoldDB" id="A0A3P6CI10"/>
<protein>
    <submittedName>
        <fullName evidence="2">Uncharacterized protein</fullName>
    </submittedName>
</protein>
<keyword evidence="1" id="KW-0732">Signal</keyword>
<gene>
    <name evidence="2" type="ORF">BOLC4T24992H</name>
</gene>
<sequence>MVSLLLKTVVFLLKLIPKWKSWMRKSVSRSLRKVMAPNLPSTPHASVSTTT</sequence>